<dbReference type="SUPFAM" id="SSF52317">
    <property type="entry name" value="Class I glutamine amidotransferase-like"/>
    <property type="match status" value="1"/>
</dbReference>
<evidence type="ECO:0000313" key="1">
    <source>
        <dbReference type="EMBL" id="MFD1139625.1"/>
    </source>
</evidence>
<comment type="caution">
    <text evidence="1">The sequence shown here is derived from an EMBL/GenBank/DDBJ whole genome shotgun (WGS) entry which is preliminary data.</text>
</comment>
<dbReference type="PANTHER" id="PTHR10224:SF12">
    <property type="entry name" value="GLYOXALASE ELBB"/>
    <property type="match status" value="1"/>
</dbReference>
<dbReference type="NCBIfam" id="NF008747">
    <property type="entry name" value="PRK11780.1"/>
    <property type="match status" value="1"/>
</dbReference>
<evidence type="ECO:0000313" key="2">
    <source>
        <dbReference type="Proteomes" id="UP001597116"/>
    </source>
</evidence>
<reference evidence="2" key="1">
    <citation type="journal article" date="2019" name="Int. J. Syst. Evol. Microbiol.">
        <title>The Global Catalogue of Microorganisms (GCM) 10K type strain sequencing project: providing services to taxonomists for standard genome sequencing and annotation.</title>
        <authorList>
            <consortium name="The Broad Institute Genomics Platform"/>
            <consortium name="The Broad Institute Genome Sequencing Center for Infectious Disease"/>
            <person name="Wu L."/>
            <person name="Ma J."/>
        </authorList>
    </citation>
    <scope>NUCLEOTIDE SEQUENCE [LARGE SCALE GENOMIC DNA]</scope>
    <source>
        <strain evidence="2">CCUG 55608</strain>
    </source>
</reference>
<dbReference type="EMBL" id="JBHTLP010000001">
    <property type="protein sequence ID" value="MFD1139625.1"/>
    <property type="molecule type" value="Genomic_DNA"/>
</dbReference>
<name>A0ABW3QIT0_9BACT</name>
<sequence length="230" mass="24824">MKIGVLLHGNGVYDGTEIHEAVLTLLALAEVGAETICFAPDVDQHHVINHLTGEEMPETRNVLVESARIARGNIRNLASLTIDELDALVMPGGFGTAKNITKWAFEGPQGDILEPVKQLIIDLVEQKKPIVGLCMSPTTIAKALEGSGISATLTVGTNEENSPYEISGIAAGITSLGQRAEMKTVREIAVDRENRIITAPCYMMEASILDVRDNIRAAIDELVVLLKEEE</sequence>
<dbReference type="PANTHER" id="PTHR10224">
    <property type="entry name" value="ES1 PROTEIN HOMOLOG, MITOCHONDRIAL"/>
    <property type="match status" value="1"/>
</dbReference>
<protein>
    <submittedName>
        <fullName evidence="1">Isoprenoid biosynthesis glyoxalase ElbB</fullName>
        <ecNumber evidence="1">4.2.1.-</ecNumber>
    </submittedName>
</protein>
<proteinExistence type="predicted"/>
<organism evidence="1 2">
    <name type="scientific">Larkinella insperata</name>
    <dbReference type="NCBI Taxonomy" id="332158"/>
    <lineage>
        <taxon>Bacteria</taxon>
        <taxon>Pseudomonadati</taxon>
        <taxon>Bacteroidota</taxon>
        <taxon>Cytophagia</taxon>
        <taxon>Cytophagales</taxon>
        <taxon>Spirosomataceae</taxon>
        <taxon>Larkinella</taxon>
    </lineage>
</organism>
<dbReference type="Gene3D" id="3.40.50.880">
    <property type="match status" value="1"/>
</dbReference>
<keyword evidence="1" id="KW-0456">Lyase</keyword>
<keyword evidence="2" id="KW-1185">Reference proteome</keyword>
<dbReference type="RefSeq" id="WP_265990313.1">
    <property type="nucleotide sequence ID" value="NZ_CP110973.1"/>
</dbReference>
<dbReference type="GO" id="GO:0016829">
    <property type="term" value="F:lyase activity"/>
    <property type="evidence" value="ECO:0007669"/>
    <property type="project" value="UniProtKB-KW"/>
</dbReference>
<gene>
    <name evidence="1" type="primary">elbB</name>
    <name evidence="1" type="ORF">ACFQ4C_00825</name>
</gene>
<accession>A0ABW3QIT0</accession>
<dbReference type="Proteomes" id="UP001597116">
    <property type="component" value="Unassembled WGS sequence"/>
</dbReference>
<dbReference type="EC" id="4.2.1.-" evidence="1"/>
<dbReference type="InterPro" id="IPR029062">
    <property type="entry name" value="Class_I_gatase-like"/>
</dbReference>